<sequence>MIPCRFPAILGLGLLALAACAPAPEAPQGFRDAQAPIASTTRGRPSDLNGLWQVEAAYPGGPLAPGDSATFQLTAEGDGLLRITGADGAARLIRLEAAGPSRWSGAGRDWWLLWADDGFRTMVLGAPDGLLGAVLNRPGAASPDRSRAARELLDFNGYDLTALRAGPSA</sequence>
<dbReference type="PROSITE" id="PS51257">
    <property type="entry name" value="PROKAR_LIPOPROTEIN"/>
    <property type="match status" value="1"/>
</dbReference>
<feature type="signal peptide" evidence="1">
    <location>
        <begin position="1"/>
        <end position="23"/>
    </location>
</feature>
<dbReference type="Proteomes" id="UP000248311">
    <property type="component" value="Unassembled WGS sequence"/>
</dbReference>
<comment type="caution">
    <text evidence="2">The sequence shown here is derived from an EMBL/GenBank/DDBJ whole genome shotgun (WGS) entry which is preliminary data.</text>
</comment>
<accession>A0A318SVE4</accession>
<dbReference type="RefSeq" id="WP_110812894.1">
    <property type="nucleotide sequence ID" value="NZ_QJTE01000001.1"/>
</dbReference>
<protein>
    <submittedName>
        <fullName evidence="2">Apolipoprotein D and lipocalin family protein</fullName>
    </submittedName>
</protein>
<keyword evidence="2" id="KW-0449">Lipoprotein</keyword>
<gene>
    <name evidence="2" type="ORF">DFP88_101555</name>
</gene>
<keyword evidence="3" id="KW-1185">Reference proteome</keyword>
<feature type="chain" id="PRO_5016444216" evidence="1">
    <location>
        <begin position="24"/>
        <end position="169"/>
    </location>
</feature>
<dbReference type="InterPro" id="IPR012674">
    <property type="entry name" value="Calycin"/>
</dbReference>
<evidence type="ECO:0000256" key="1">
    <source>
        <dbReference type="SAM" id="SignalP"/>
    </source>
</evidence>
<organism evidence="2 3">
    <name type="scientific">Pseudoroseicyclus aestuarii</name>
    <dbReference type="NCBI Taxonomy" id="1795041"/>
    <lineage>
        <taxon>Bacteria</taxon>
        <taxon>Pseudomonadati</taxon>
        <taxon>Pseudomonadota</taxon>
        <taxon>Alphaproteobacteria</taxon>
        <taxon>Rhodobacterales</taxon>
        <taxon>Paracoccaceae</taxon>
        <taxon>Pseudoroseicyclus</taxon>
    </lineage>
</organism>
<proteinExistence type="predicted"/>
<dbReference type="SUPFAM" id="SSF50814">
    <property type="entry name" value="Lipocalins"/>
    <property type="match status" value="1"/>
</dbReference>
<reference evidence="2 3" key="1">
    <citation type="submission" date="2018-06" db="EMBL/GenBank/DDBJ databases">
        <title>Genomic Encyclopedia of Type Strains, Phase III (KMG-III): the genomes of soil and plant-associated and newly described type strains.</title>
        <authorList>
            <person name="Whitman W."/>
        </authorList>
    </citation>
    <scope>NUCLEOTIDE SEQUENCE [LARGE SCALE GENOMIC DNA]</scope>
    <source>
        <strain evidence="2 3">CECT 9025</strain>
    </source>
</reference>
<dbReference type="AlphaFoldDB" id="A0A318SVE4"/>
<dbReference type="OrthoDB" id="594739at2"/>
<dbReference type="EMBL" id="QJTE01000001">
    <property type="protein sequence ID" value="PYE85881.1"/>
    <property type="molecule type" value="Genomic_DNA"/>
</dbReference>
<name>A0A318SVE4_9RHOB</name>
<keyword evidence="1" id="KW-0732">Signal</keyword>
<evidence type="ECO:0000313" key="2">
    <source>
        <dbReference type="EMBL" id="PYE85881.1"/>
    </source>
</evidence>
<evidence type="ECO:0000313" key="3">
    <source>
        <dbReference type="Proteomes" id="UP000248311"/>
    </source>
</evidence>